<feature type="non-terminal residue" evidence="1">
    <location>
        <position position="1"/>
    </location>
</feature>
<gene>
    <name evidence="1" type="ORF">TPAB3V08_LOCUS3178</name>
</gene>
<accession>A0ABN7NNN8</accession>
<keyword evidence="2" id="KW-1185">Reference proteome</keyword>
<dbReference type="EMBL" id="CAJPIN010003481">
    <property type="protein sequence ID" value="CAG2056183.1"/>
    <property type="molecule type" value="Genomic_DNA"/>
</dbReference>
<proteinExistence type="predicted"/>
<reference evidence="1" key="1">
    <citation type="submission" date="2021-03" db="EMBL/GenBank/DDBJ databases">
        <authorList>
            <person name="Tran Van P."/>
        </authorList>
    </citation>
    <scope>NUCLEOTIDE SEQUENCE</scope>
</reference>
<name>A0ABN7NNN8_TIMPD</name>
<evidence type="ECO:0000313" key="2">
    <source>
        <dbReference type="Proteomes" id="UP001153148"/>
    </source>
</evidence>
<comment type="caution">
    <text evidence="1">The sequence shown here is derived from an EMBL/GenBank/DDBJ whole genome shotgun (WGS) entry which is preliminary data.</text>
</comment>
<protein>
    <submittedName>
        <fullName evidence="1">Uncharacterized protein</fullName>
    </submittedName>
</protein>
<dbReference type="Proteomes" id="UP001153148">
    <property type="component" value="Unassembled WGS sequence"/>
</dbReference>
<evidence type="ECO:0000313" key="1">
    <source>
        <dbReference type="EMBL" id="CAG2056183.1"/>
    </source>
</evidence>
<sequence length="198" mass="22255">VDAKAAALIVAGDQYFQELERGEIEESELEAKAWRTDSTALRRVKDTTFGATSSLFFLFQAQLTSSSEQMALNTGTSNSVTWLAKSSGNTRNGSNTTRKMGTKQRGTLRPINDFVVYDERLKSLIKNIKAVRGAECETDHFMVISVNELVYIRAETITFEQKQVQIKELQYDTTTDTLLLRLPTSGYDFTVAYQANIR</sequence>
<organism evidence="1 2">
    <name type="scientific">Timema podura</name>
    <name type="common">Walking stick</name>
    <dbReference type="NCBI Taxonomy" id="61482"/>
    <lineage>
        <taxon>Eukaryota</taxon>
        <taxon>Metazoa</taxon>
        <taxon>Ecdysozoa</taxon>
        <taxon>Arthropoda</taxon>
        <taxon>Hexapoda</taxon>
        <taxon>Insecta</taxon>
        <taxon>Pterygota</taxon>
        <taxon>Neoptera</taxon>
        <taxon>Polyneoptera</taxon>
        <taxon>Phasmatodea</taxon>
        <taxon>Timematodea</taxon>
        <taxon>Timematoidea</taxon>
        <taxon>Timematidae</taxon>
        <taxon>Timema</taxon>
    </lineage>
</organism>